<evidence type="ECO:0000256" key="4">
    <source>
        <dbReference type="ARBA" id="ARBA00023134"/>
    </source>
</evidence>
<keyword evidence="4" id="KW-0342">GTP-binding</keyword>
<dbReference type="EMBL" id="JBHMAF010000017">
    <property type="protein sequence ID" value="MFB9757656.1"/>
    <property type="molecule type" value="Genomic_DNA"/>
</dbReference>
<dbReference type="CDD" id="cd09912">
    <property type="entry name" value="DLP_2"/>
    <property type="match status" value="2"/>
</dbReference>
<reference evidence="8 9" key="1">
    <citation type="submission" date="2024-09" db="EMBL/GenBank/DDBJ databases">
        <authorList>
            <person name="Sun Q."/>
            <person name="Mori K."/>
        </authorList>
    </citation>
    <scope>NUCLEOTIDE SEQUENCE [LARGE SCALE GENOMIC DNA]</scope>
    <source>
        <strain evidence="8 9">JCM 11201</strain>
    </source>
</reference>
<proteinExistence type="predicted"/>
<sequence>MIETLPVNSLQRLLFMYETWKEKGDVQHSLKLLDVIQKYGKQEFMIAFCGHFSAGKSTMMNYLYGQELLPTSPIPTSANVVQIQKGSDRVVITLQSGEKHSYEGMYTDTQLKQLCKNGDEVTGVHIYRHDAPLPAGVMLVDTPGIDSTDDAHKLATESALHLADVIFYMMDYNHVQSEVNLQFVKELKQRNKRVYLVVNQIDKHKDDELSFASYRKSVSEAFANWNIETDGIYYTSLRKQDQADNELPELRKLLESLVAQRTMYMQESMQNETEYLLKEHMRFVVKQAEEEIEPLRRSLSEGSLSREDIAANLQRLYDEKEQAERKEVTIRNTFTKEIDHILHNAYLMPYEVRDLAERYLETELSTFKVGFFFSKSKTKKEKEDRLHAFYEKLKGIVETQLDFHVKEQMLSFLKRENLYSEALAQQVYGLQVAFEPAMLISAVKQGAGLTGDYVLNYTNDVAHVLKKTYRDAANRFFERQLPLIKEHMQYELAKLHKDIQQYEQQQAAWEETAVVDEDIKQYEQLLSNVWKGNAEAQATIQLNDVMNMRQEITTAKPIVFEVAQPHAEVEQALPAVNTELTAEERIQTILASVKQVEETIRPISLLRHVYDEIVEKRKRVETKQFTVALFGAFSAGKSSFANALLGEKVLPVSPNPTTATINKILPITAEHPHGTVLVQLKSEQTLLQDLQEIYKLFGKRITTLEEGMMQIDELLRHPSPSGRQKTTFSFLRALQRGYSAFQDQLGQMIRTAFDDFSEYVANEEKSCFVEYIELYYDCEFTRKGITLVDTPGADSVNARHTDVAFQYIKNADAILFVTYYNHVFSKADREFLIQLGRVKDSFAMDKMFFLINAADLAESEEELQTVKQYIADQLLQYGIRHPRLFALSSLFALDEKKGCSAEKGQYGILQQSGMSAFEEAFTSFTMRDLMIVSLTALNASIKGANSLLANIIANALEGNEQKEAKKKRYGEERLHIVKEIAAYSVLTEEKALEKEVHELLFYVKQRVFFRYQDVFAEIFNPAVLRTDGGDIKQRLRECTSELSDFLMHDLLQEMRATSLRLEKWMNEKLHFSCQELQKTCLSYNKELSFVPIEDASYMSAAHIEPFAELDLQQFKKSWSIFKNAKSFFEHNEKARMQEEMKKVLEPLVSSYIEEEQQLLARHYGSEWQRAWGDVKQNMEEQATQYYEGVLAALSEKIDVSVYKSVKHAVQCSIEDVEQELSVL</sequence>
<evidence type="ECO:0000256" key="5">
    <source>
        <dbReference type="ARBA" id="ARBA00023136"/>
    </source>
</evidence>
<organism evidence="8 9">
    <name type="scientific">Ectobacillus funiculus</name>
    <dbReference type="NCBI Taxonomy" id="137993"/>
    <lineage>
        <taxon>Bacteria</taxon>
        <taxon>Bacillati</taxon>
        <taxon>Bacillota</taxon>
        <taxon>Bacilli</taxon>
        <taxon>Bacillales</taxon>
        <taxon>Bacillaceae</taxon>
        <taxon>Ectobacillus</taxon>
    </lineage>
</organism>
<dbReference type="InterPro" id="IPR027417">
    <property type="entry name" value="P-loop_NTPase"/>
</dbReference>
<dbReference type="PANTHER" id="PTHR10465">
    <property type="entry name" value="TRANSMEMBRANE GTPASE FZO1"/>
    <property type="match status" value="1"/>
</dbReference>
<dbReference type="InterPro" id="IPR045063">
    <property type="entry name" value="Dynamin_N"/>
</dbReference>
<evidence type="ECO:0000256" key="3">
    <source>
        <dbReference type="ARBA" id="ARBA00022801"/>
    </source>
</evidence>
<accession>A0ABV5WBW8</accession>
<evidence type="ECO:0000256" key="6">
    <source>
        <dbReference type="SAM" id="Coils"/>
    </source>
</evidence>
<dbReference type="InterPro" id="IPR027094">
    <property type="entry name" value="Mitofusin_fam"/>
</dbReference>
<feature type="domain" description="Dynamin N-terminal" evidence="7">
    <location>
        <begin position="627"/>
        <end position="851"/>
    </location>
</feature>
<keyword evidence="3" id="KW-0378">Hydrolase</keyword>
<dbReference type="Proteomes" id="UP001589609">
    <property type="component" value="Unassembled WGS sequence"/>
</dbReference>
<evidence type="ECO:0000256" key="2">
    <source>
        <dbReference type="ARBA" id="ARBA00022741"/>
    </source>
</evidence>
<evidence type="ECO:0000256" key="1">
    <source>
        <dbReference type="ARBA" id="ARBA00004370"/>
    </source>
</evidence>
<gene>
    <name evidence="8" type="ORF">ACFFMS_03755</name>
</gene>
<evidence type="ECO:0000313" key="9">
    <source>
        <dbReference type="Proteomes" id="UP001589609"/>
    </source>
</evidence>
<keyword evidence="6" id="KW-0175">Coiled coil</keyword>
<name>A0ABV5WBW8_9BACI</name>
<evidence type="ECO:0000259" key="7">
    <source>
        <dbReference type="Pfam" id="PF00350"/>
    </source>
</evidence>
<comment type="subcellular location">
    <subcellularLocation>
        <location evidence="1">Membrane</location>
    </subcellularLocation>
</comment>
<protein>
    <submittedName>
        <fullName evidence="8">Dynamin family protein</fullName>
    </submittedName>
</protein>
<keyword evidence="5" id="KW-0472">Membrane</keyword>
<dbReference type="RefSeq" id="WP_379947956.1">
    <property type="nucleotide sequence ID" value="NZ_JBHMAF010000017.1"/>
</dbReference>
<dbReference type="Pfam" id="PF00350">
    <property type="entry name" value="Dynamin_N"/>
    <property type="match status" value="2"/>
</dbReference>
<dbReference type="PANTHER" id="PTHR10465:SF0">
    <property type="entry name" value="SARCALUMENIN"/>
    <property type="match status" value="1"/>
</dbReference>
<feature type="coiled-coil region" evidence="6">
    <location>
        <begin position="306"/>
        <end position="333"/>
    </location>
</feature>
<keyword evidence="9" id="KW-1185">Reference proteome</keyword>
<feature type="domain" description="Dynamin N-terminal" evidence="7">
    <location>
        <begin position="46"/>
        <end position="201"/>
    </location>
</feature>
<dbReference type="SUPFAM" id="SSF52540">
    <property type="entry name" value="P-loop containing nucleoside triphosphate hydrolases"/>
    <property type="match status" value="2"/>
</dbReference>
<keyword evidence="2" id="KW-0547">Nucleotide-binding</keyword>
<comment type="caution">
    <text evidence="8">The sequence shown here is derived from an EMBL/GenBank/DDBJ whole genome shotgun (WGS) entry which is preliminary data.</text>
</comment>
<evidence type="ECO:0000313" key="8">
    <source>
        <dbReference type="EMBL" id="MFB9757656.1"/>
    </source>
</evidence>
<dbReference type="Gene3D" id="3.40.50.300">
    <property type="entry name" value="P-loop containing nucleotide triphosphate hydrolases"/>
    <property type="match status" value="2"/>
</dbReference>
<feature type="coiled-coil region" evidence="6">
    <location>
        <begin position="485"/>
        <end position="512"/>
    </location>
</feature>